<dbReference type="Gene3D" id="2.60.40.740">
    <property type="match status" value="2"/>
</dbReference>
<dbReference type="AlphaFoldDB" id="A0A246GGX8"/>
<dbReference type="Proteomes" id="UP000197768">
    <property type="component" value="Unassembled WGS sequence"/>
</dbReference>
<proteinExistence type="predicted"/>
<sequence>MFNFCVAQNNNMYKLDYGLRYRAYNDDGHDMCETQCTVNVIYSDGNQQQIAVINDNYNFYHAQVFESPKKISGIRIIAHARRQNYACWRCSCEGAHGYFDQSFYSAECISNDQKYHNGSNATEIGGNISFKITPIHTLESPIIKTDPILRETYLPTDDKIILSGKTGFDATLYNYQYKFSTESEAEYKNIDSNLYKLDKLTVSAIDLFGVNEYLNHEGKYIDFRLVSCFSGSYPTAKSNTVQLKIFRSSPHIVNSYITHSTCHYSTDGIIKVNLDRPLIENEKLGCEVIDQNGDRDKNIPIGNLKLDSTNSFEIKNLPEGTYTVRIIGSINGIATYSNGANHLKSFVIKKPDPVTFKLTKTDIWCHGGEDGVIKIEANGGNPLGTDSSDTSKHTKGTPRYYYSLDNGLTWKGFDTEFSHTLMGLTKETYTIQVRDWKGCNALQPNGAILKLSETIQQPQEAVSLSYTSIKQPTFYGGTNGQLVVAIKGGTPFDDHSYAYEWKNSKGVLQTNITPYYDATAKVYYLTLTGIPSDTYTLTVRDKNYTSASDKDGCTVANSTKFLNQPDPIVVKLNVLRSISCNVTNVFGNEADLNPIDGQRDESQDGILQATVTGGVPFTGSDNNGLPYKYIWSKQKLDGSWEIWNDQDATAQYLNHGNYSLNVEDKNGIRLGIYVNNVISQETPVIQFMPQPSKLELQFQKSDISCSAGNNGWITAIPKGGTPPYTYEWTTGATTAQITNLIANNYFVKVVDAKGCFVQGSMLIDQPNGVVINGIVTSPTCHDGVDGSIIITVTGGTPPYTYSWSTGGNTKDIVSLASGDYQLTVVDSKGCTYYKNFKLDNPDPIVVNLGGNRTLCNGQQLDLDISIPDPQAQYNWTSTQGFSSNSAKVSLTQAGTYTAKVISSKGCLGQDSFVLKTSNVAISSEFFLTSQAYLNDEVILINASNPLGENTSWEIPNTVTIVNQNEKYIVLKFTSLGSYTISLKQTQGDCYALYSKTINVEPKLINPIIGNEAQPFITEFLVTPNPSNGDFQTIVKLAESSPIKLRLYPINGQQPILEKSENGQKSYVLDFNSSLAAGTYALILETAKQTLVKKIIIY</sequence>
<reference evidence="3 4" key="1">
    <citation type="journal article" date="2017" name="Infect. Genet. Evol.">
        <title>Comparative genome analysis of fish pathogen Flavobacterium columnare reveals extensive sequence diversity within the species.</title>
        <authorList>
            <person name="Kayansamruaj P."/>
            <person name="Dong H.T."/>
            <person name="Hirono I."/>
            <person name="Kondo H."/>
            <person name="Senapin S."/>
            <person name="Rodkhum C."/>
        </authorList>
    </citation>
    <scope>NUCLEOTIDE SEQUENCE [LARGE SCALE GENOMIC DNA]</scope>
    <source>
        <strain evidence="3 4">1215</strain>
    </source>
</reference>
<evidence type="ECO:0000256" key="1">
    <source>
        <dbReference type="ARBA" id="ARBA00022729"/>
    </source>
</evidence>
<dbReference type="NCBIfam" id="TIGR04183">
    <property type="entry name" value="Por_Secre_tail"/>
    <property type="match status" value="1"/>
</dbReference>
<dbReference type="InterPro" id="IPR025667">
    <property type="entry name" value="SprB_repeat"/>
</dbReference>
<dbReference type="EMBL" id="MTCZ01000114">
    <property type="protein sequence ID" value="OWP83442.1"/>
    <property type="molecule type" value="Genomic_DNA"/>
</dbReference>
<protein>
    <recommendedName>
        <fullName evidence="2">Secretion system C-terminal sorting domain-containing protein</fullName>
    </recommendedName>
</protein>
<organism evidence="3 4">
    <name type="scientific">Flavobacterium davisii</name>
    <dbReference type="NCBI Taxonomy" id="2906077"/>
    <lineage>
        <taxon>Bacteria</taxon>
        <taxon>Pseudomonadati</taxon>
        <taxon>Bacteroidota</taxon>
        <taxon>Flavobacteriia</taxon>
        <taxon>Flavobacteriales</taxon>
        <taxon>Flavobacteriaceae</taxon>
        <taxon>Flavobacterium</taxon>
    </lineage>
</organism>
<name>A0A246GGX8_9FLAO</name>
<evidence type="ECO:0000313" key="4">
    <source>
        <dbReference type="Proteomes" id="UP000197768"/>
    </source>
</evidence>
<comment type="caution">
    <text evidence="3">The sequence shown here is derived from an EMBL/GenBank/DDBJ whole genome shotgun (WGS) entry which is preliminary data.</text>
</comment>
<dbReference type="Pfam" id="PF18962">
    <property type="entry name" value="Por_Secre_tail"/>
    <property type="match status" value="1"/>
</dbReference>
<dbReference type="Pfam" id="PF13573">
    <property type="entry name" value="SprB"/>
    <property type="match status" value="2"/>
</dbReference>
<gene>
    <name evidence="3" type="ORF">BWK59_10510</name>
</gene>
<keyword evidence="1" id="KW-0732">Signal</keyword>
<evidence type="ECO:0000313" key="3">
    <source>
        <dbReference type="EMBL" id="OWP83442.1"/>
    </source>
</evidence>
<dbReference type="InterPro" id="IPR026444">
    <property type="entry name" value="Secre_tail"/>
</dbReference>
<evidence type="ECO:0000259" key="2">
    <source>
        <dbReference type="Pfam" id="PF18962"/>
    </source>
</evidence>
<feature type="domain" description="Secretion system C-terminal sorting" evidence="2">
    <location>
        <begin position="1023"/>
        <end position="1096"/>
    </location>
</feature>
<accession>A0A246GGX8</accession>